<keyword evidence="1" id="KW-0596">Phosphopantetheine</keyword>
<dbReference type="AlphaFoldDB" id="B4KCV3"/>
<reference evidence="4 5" key="1">
    <citation type="journal article" date="2007" name="Nature">
        <title>Evolution of genes and genomes on the Drosophila phylogeny.</title>
        <authorList>
            <consortium name="Drosophila 12 Genomes Consortium"/>
            <person name="Clark A.G."/>
            <person name="Eisen M.B."/>
            <person name="Smith D.R."/>
            <person name="Bergman C.M."/>
            <person name="Oliver B."/>
            <person name="Markow T.A."/>
            <person name="Kaufman T.C."/>
            <person name="Kellis M."/>
            <person name="Gelbart W."/>
            <person name="Iyer V.N."/>
            <person name="Pollard D.A."/>
            <person name="Sackton T.B."/>
            <person name="Larracuente A.M."/>
            <person name="Singh N.D."/>
            <person name="Abad J.P."/>
            <person name="Abt D.N."/>
            <person name="Adryan B."/>
            <person name="Aguade M."/>
            <person name="Akashi H."/>
            <person name="Anderson W.W."/>
            <person name="Aquadro C.F."/>
            <person name="Ardell D.H."/>
            <person name="Arguello R."/>
            <person name="Artieri C.G."/>
            <person name="Barbash D.A."/>
            <person name="Barker D."/>
            <person name="Barsanti P."/>
            <person name="Batterham P."/>
            <person name="Batzoglou S."/>
            <person name="Begun D."/>
            <person name="Bhutkar A."/>
            <person name="Blanco E."/>
            <person name="Bosak S.A."/>
            <person name="Bradley R.K."/>
            <person name="Brand A.D."/>
            <person name="Brent M.R."/>
            <person name="Brooks A.N."/>
            <person name="Brown R.H."/>
            <person name="Butlin R.K."/>
            <person name="Caggese C."/>
            <person name="Calvi B.R."/>
            <person name="Bernardo de Carvalho A."/>
            <person name="Caspi A."/>
            <person name="Castrezana S."/>
            <person name="Celniker S.E."/>
            <person name="Chang J.L."/>
            <person name="Chapple C."/>
            <person name="Chatterji S."/>
            <person name="Chinwalla A."/>
            <person name="Civetta A."/>
            <person name="Clifton S.W."/>
            <person name="Comeron J.M."/>
            <person name="Costello J.C."/>
            <person name="Coyne J.A."/>
            <person name="Daub J."/>
            <person name="David R.G."/>
            <person name="Delcher A.L."/>
            <person name="Delehaunty K."/>
            <person name="Do C.B."/>
            <person name="Ebling H."/>
            <person name="Edwards K."/>
            <person name="Eickbush T."/>
            <person name="Evans J.D."/>
            <person name="Filipski A."/>
            <person name="Findeiss S."/>
            <person name="Freyhult E."/>
            <person name="Fulton L."/>
            <person name="Fulton R."/>
            <person name="Garcia A.C."/>
            <person name="Gardiner A."/>
            <person name="Garfield D.A."/>
            <person name="Garvin B.E."/>
            <person name="Gibson G."/>
            <person name="Gilbert D."/>
            <person name="Gnerre S."/>
            <person name="Godfrey J."/>
            <person name="Good R."/>
            <person name="Gotea V."/>
            <person name="Gravely B."/>
            <person name="Greenberg A.J."/>
            <person name="Griffiths-Jones S."/>
            <person name="Gross S."/>
            <person name="Guigo R."/>
            <person name="Gustafson E.A."/>
            <person name="Haerty W."/>
            <person name="Hahn M.W."/>
            <person name="Halligan D.L."/>
            <person name="Halpern A.L."/>
            <person name="Halter G.M."/>
            <person name="Han M.V."/>
            <person name="Heger A."/>
            <person name="Hillier L."/>
            <person name="Hinrichs A.S."/>
            <person name="Holmes I."/>
            <person name="Hoskins R.A."/>
            <person name="Hubisz M.J."/>
            <person name="Hultmark D."/>
            <person name="Huntley M.A."/>
            <person name="Jaffe D.B."/>
            <person name="Jagadeeshan S."/>
            <person name="Jeck W.R."/>
            <person name="Johnson J."/>
            <person name="Jones C.D."/>
            <person name="Jordan W.C."/>
            <person name="Karpen G.H."/>
            <person name="Kataoka E."/>
            <person name="Keightley P.D."/>
            <person name="Kheradpour P."/>
            <person name="Kirkness E.F."/>
            <person name="Koerich L.B."/>
            <person name="Kristiansen K."/>
            <person name="Kudrna D."/>
            <person name="Kulathinal R.J."/>
            <person name="Kumar S."/>
            <person name="Kwok R."/>
            <person name="Lander E."/>
            <person name="Langley C.H."/>
            <person name="Lapoint R."/>
            <person name="Lazzaro B.P."/>
            <person name="Lee S.J."/>
            <person name="Levesque L."/>
            <person name="Li R."/>
            <person name="Lin C.F."/>
            <person name="Lin M.F."/>
            <person name="Lindblad-Toh K."/>
            <person name="Llopart A."/>
            <person name="Long M."/>
            <person name="Low L."/>
            <person name="Lozovsky E."/>
            <person name="Lu J."/>
            <person name="Luo M."/>
            <person name="Machado C.A."/>
            <person name="Makalowski W."/>
            <person name="Marzo M."/>
            <person name="Matsuda M."/>
            <person name="Matzkin L."/>
            <person name="McAllister B."/>
            <person name="McBride C.S."/>
            <person name="McKernan B."/>
            <person name="McKernan K."/>
            <person name="Mendez-Lago M."/>
            <person name="Minx P."/>
            <person name="Mollenhauer M.U."/>
            <person name="Montooth K."/>
            <person name="Mount S.M."/>
            <person name="Mu X."/>
            <person name="Myers E."/>
            <person name="Negre B."/>
            <person name="Newfeld S."/>
            <person name="Nielsen R."/>
            <person name="Noor M.A."/>
            <person name="O'Grady P."/>
            <person name="Pachter L."/>
            <person name="Papaceit M."/>
            <person name="Parisi M.J."/>
            <person name="Parisi M."/>
            <person name="Parts L."/>
            <person name="Pedersen J.S."/>
            <person name="Pesole G."/>
            <person name="Phillippy A.M."/>
            <person name="Ponting C.P."/>
            <person name="Pop M."/>
            <person name="Porcelli D."/>
            <person name="Powell J.R."/>
            <person name="Prohaska S."/>
            <person name="Pruitt K."/>
            <person name="Puig M."/>
            <person name="Quesneville H."/>
            <person name="Ram K.R."/>
            <person name="Rand D."/>
            <person name="Rasmussen M.D."/>
            <person name="Reed L.K."/>
            <person name="Reenan R."/>
            <person name="Reily A."/>
            <person name="Remington K.A."/>
            <person name="Rieger T.T."/>
            <person name="Ritchie M.G."/>
            <person name="Robin C."/>
            <person name="Rogers Y.H."/>
            <person name="Rohde C."/>
            <person name="Rozas J."/>
            <person name="Rubenfield M.J."/>
            <person name="Ruiz A."/>
            <person name="Russo S."/>
            <person name="Salzberg S.L."/>
            <person name="Sanchez-Gracia A."/>
            <person name="Saranga D.J."/>
            <person name="Sato H."/>
            <person name="Schaeffer S.W."/>
            <person name="Schatz M.C."/>
            <person name="Schlenke T."/>
            <person name="Schwartz R."/>
            <person name="Segarra C."/>
            <person name="Singh R.S."/>
            <person name="Sirot L."/>
            <person name="Sirota M."/>
            <person name="Sisneros N.B."/>
            <person name="Smith C.D."/>
            <person name="Smith T.F."/>
            <person name="Spieth J."/>
            <person name="Stage D.E."/>
            <person name="Stark A."/>
            <person name="Stephan W."/>
            <person name="Strausberg R.L."/>
            <person name="Strempel S."/>
            <person name="Sturgill D."/>
            <person name="Sutton G."/>
            <person name="Sutton G.G."/>
            <person name="Tao W."/>
            <person name="Teichmann S."/>
            <person name="Tobari Y.N."/>
            <person name="Tomimura Y."/>
            <person name="Tsolas J.M."/>
            <person name="Valente V.L."/>
            <person name="Venter E."/>
            <person name="Venter J.C."/>
            <person name="Vicario S."/>
            <person name="Vieira F.G."/>
            <person name="Vilella A.J."/>
            <person name="Villasante A."/>
            <person name="Walenz B."/>
            <person name="Wang J."/>
            <person name="Wasserman M."/>
            <person name="Watts T."/>
            <person name="Wilson D."/>
            <person name="Wilson R.K."/>
            <person name="Wing R.A."/>
            <person name="Wolfner M.F."/>
            <person name="Wong A."/>
            <person name="Wong G.K."/>
            <person name="Wu C.I."/>
            <person name="Wu G."/>
            <person name="Yamamoto D."/>
            <person name="Yang H.P."/>
            <person name="Yang S.P."/>
            <person name="Yorke J.A."/>
            <person name="Yoshida K."/>
            <person name="Zdobnov E."/>
            <person name="Zhang P."/>
            <person name="Zhang Y."/>
            <person name="Zimin A.V."/>
            <person name="Baldwin J."/>
            <person name="Abdouelleil A."/>
            <person name="Abdulkadir J."/>
            <person name="Abebe A."/>
            <person name="Abera B."/>
            <person name="Abreu J."/>
            <person name="Acer S.C."/>
            <person name="Aftuck L."/>
            <person name="Alexander A."/>
            <person name="An P."/>
            <person name="Anderson E."/>
            <person name="Anderson S."/>
            <person name="Arachi H."/>
            <person name="Azer M."/>
            <person name="Bachantsang P."/>
            <person name="Barry A."/>
            <person name="Bayul T."/>
            <person name="Berlin A."/>
            <person name="Bessette D."/>
            <person name="Bloom T."/>
            <person name="Blye J."/>
            <person name="Boguslavskiy L."/>
            <person name="Bonnet C."/>
            <person name="Boukhgalter B."/>
            <person name="Bourzgui I."/>
            <person name="Brown A."/>
            <person name="Cahill P."/>
            <person name="Channer S."/>
            <person name="Cheshatsang Y."/>
            <person name="Chuda L."/>
            <person name="Citroen M."/>
            <person name="Collymore A."/>
            <person name="Cooke P."/>
            <person name="Costello M."/>
            <person name="D'Aco K."/>
            <person name="Daza R."/>
            <person name="De Haan G."/>
            <person name="DeGray S."/>
            <person name="DeMaso C."/>
            <person name="Dhargay N."/>
            <person name="Dooley K."/>
            <person name="Dooley E."/>
            <person name="Doricent M."/>
            <person name="Dorje P."/>
            <person name="Dorjee K."/>
            <person name="Dupes A."/>
            <person name="Elong R."/>
            <person name="Falk J."/>
            <person name="Farina A."/>
            <person name="Faro S."/>
            <person name="Ferguson D."/>
            <person name="Fisher S."/>
            <person name="Foley C.D."/>
            <person name="Franke A."/>
            <person name="Friedrich D."/>
            <person name="Gadbois L."/>
            <person name="Gearin G."/>
            <person name="Gearin C.R."/>
            <person name="Giannoukos G."/>
            <person name="Goode T."/>
            <person name="Graham J."/>
            <person name="Grandbois E."/>
            <person name="Grewal S."/>
            <person name="Gyaltsen K."/>
            <person name="Hafez N."/>
            <person name="Hagos B."/>
            <person name="Hall J."/>
            <person name="Henson C."/>
            <person name="Hollinger A."/>
            <person name="Honan T."/>
            <person name="Huard M.D."/>
            <person name="Hughes L."/>
            <person name="Hurhula B."/>
            <person name="Husby M.E."/>
            <person name="Kamat A."/>
            <person name="Kanga B."/>
            <person name="Kashin S."/>
            <person name="Khazanovich D."/>
            <person name="Kisner P."/>
            <person name="Lance K."/>
            <person name="Lara M."/>
            <person name="Lee W."/>
            <person name="Lennon N."/>
            <person name="Letendre F."/>
            <person name="LeVine R."/>
            <person name="Lipovsky A."/>
            <person name="Liu X."/>
            <person name="Liu J."/>
            <person name="Liu S."/>
            <person name="Lokyitsang T."/>
            <person name="Lokyitsang Y."/>
            <person name="Lubonja R."/>
            <person name="Lui A."/>
            <person name="MacDonald P."/>
            <person name="Magnisalis V."/>
            <person name="Maru K."/>
            <person name="Matthews C."/>
            <person name="McCusker W."/>
            <person name="McDonough S."/>
            <person name="Mehta T."/>
            <person name="Meldrim J."/>
            <person name="Meneus L."/>
            <person name="Mihai O."/>
            <person name="Mihalev A."/>
            <person name="Mihova T."/>
            <person name="Mittelman R."/>
            <person name="Mlenga V."/>
            <person name="Montmayeur A."/>
            <person name="Mulrain L."/>
            <person name="Navidi A."/>
            <person name="Naylor J."/>
            <person name="Negash T."/>
            <person name="Nguyen T."/>
            <person name="Nguyen N."/>
            <person name="Nicol R."/>
            <person name="Norbu C."/>
            <person name="Norbu N."/>
            <person name="Novod N."/>
            <person name="O'Neill B."/>
            <person name="Osman S."/>
            <person name="Markiewicz E."/>
            <person name="Oyono O.L."/>
            <person name="Patti C."/>
            <person name="Phunkhang P."/>
            <person name="Pierre F."/>
            <person name="Priest M."/>
            <person name="Raghuraman S."/>
            <person name="Rege F."/>
            <person name="Reyes R."/>
            <person name="Rise C."/>
            <person name="Rogov P."/>
            <person name="Ross K."/>
            <person name="Ryan E."/>
            <person name="Settipalli S."/>
            <person name="Shea T."/>
            <person name="Sherpa N."/>
            <person name="Shi L."/>
            <person name="Shih D."/>
            <person name="Sparrow T."/>
            <person name="Spaulding J."/>
            <person name="Stalker J."/>
            <person name="Stange-Thomann N."/>
            <person name="Stavropoulos S."/>
            <person name="Stone C."/>
            <person name="Strader C."/>
            <person name="Tesfaye S."/>
            <person name="Thomson T."/>
            <person name="Thoulutsang Y."/>
            <person name="Thoulutsang D."/>
            <person name="Topham K."/>
            <person name="Topping I."/>
            <person name="Tsamla T."/>
            <person name="Vassiliev H."/>
            <person name="Vo A."/>
            <person name="Wangchuk T."/>
            <person name="Wangdi T."/>
            <person name="Weiand M."/>
            <person name="Wilkinson J."/>
            <person name="Wilson A."/>
            <person name="Yadav S."/>
            <person name="Young G."/>
            <person name="Yu Q."/>
            <person name="Zembek L."/>
            <person name="Zhong D."/>
            <person name="Zimmer A."/>
            <person name="Zwirko Z."/>
            <person name="Jaffe D.B."/>
            <person name="Alvarez P."/>
            <person name="Brockman W."/>
            <person name="Butler J."/>
            <person name="Chin C."/>
            <person name="Gnerre S."/>
            <person name="Grabherr M."/>
            <person name="Kleber M."/>
            <person name="Mauceli E."/>
            <person name="MacCallum I."/>
        </authorList>
    </citation>
    <scope>NUCLEOTIDE SEQUENCE [LARGE SCALE GENOMIC DNA]</scope>
    <source>
        <strain evidence="5">Tucson 15081-1352.22</strain>
    </source>
</reference>
<dbReference type="OrthoDB" id="416786at2759"/>
<dbReference type="PANTHER" id="PTHR44845">
    <property type="entry name" value="CARRIER DOMAIN-CONTAINING PROTEIN"/>
    <property type="match status" value="1"/>
</dbReference>
<evidence type="ECO:0000256" key="1">
    <source>
        <dbReference type="ARBA" id="ARBA00022450"/>
    </source>
</evidence>
<dbReference type="SMR" id="B4KCV3"/>
<dbReference type="FunFam" id="1.10.1200.10:FF:000030">
    <property type="entry name" value="Ebony protein"/>
    <property type="match status" value="1"/>
</dbReference>
<organism evidence="4 5">
    <name type="scientific">Drosophila mojavensis</name>
    <name type="common">Fruit fly</name>
    <dbReference type="NCBI Taxonomy" id="7230"/>
    <lineage>
        <taxon>Eukaryota</taxon>
        <taxon>Metazoa</taxon>
        <taxon>Ecdysozoa</taxon>
        <taxon>Arthropoda</taxon>
        <taxon>Hexapoda</taxon>
        <taxon>Insecta</taxon>
        <taxon>Pterygota</taxon>
        <taxon>Neoptera</taxon>
        <taxon>Endopterygota</taxon>
        <taxon>Diptera</taxon>
        <taxon>Brachycera</taxon>
        <taxon>Muscomorpha</taxon>
        <taxon>Ephydroidea</taxon>
        <taxon>Drosophilidae</taxon>
        <taxon>Drosophila</taxon>
    </lineage>
</organism>
<dbReference type="Pfam" id="PF00501">
    <property type="entry name" value="AMP-binding"/>
    <property type="match status" value="1"/>
</dbReference>
<dbReference type="Gene3D" id="3.40.50.12780">
    <property type="entry name" value="N-terminal domain of ligase-like"/>
    <property type="match status" value="1"/>
</dbReference>
<name>B4KCV3_DROMO</name>
<dbReference type="SUPFAM" id="SSF47336">
    <property type="entry name" value="ACP-like"/>
    <property type="match status" value="1"/>
</dbReference>
<keyword evidence="2" id="KW-0597">Phosphoprotein</keyword>
<gene>
    <name evidence="4" type="primary">Dmoj\GI10838</name>
    <name evidence="4" type="ORF">Dmoj_GI10838</name>
</gene>
<dbReference type="SUPFAM" id="SSF56801">
    <property type="entry name" value="Acetyl-CoA synthetase-like"/>
    <property type="match status" value="1"/>
</dbReference>
<feature type="domain" description="Carrier" evidence="3">
    <location>
        <begin position="572"/>
        <end position="649"/>
    </location>
</feature>
<dbReference type="Gene3D" id="3.30.300.30">
    <property type="match status" value="1"/>
</dbReference>
<dbReference type="InterPro" id="IPR009081">
    <property type="entry name" value="PP-bd_ACP"/>
</dbReference>
<sequence length="879" mass="98493">MLALPQLSIVKGLQQDYVPRGLHRIIEEQQLRHADSVALIYDHGQEESSAASQSTYRHMNESANRAARLLVEEAQRCFLQPNNDGDFILAVCMQPSEALVTTLLAIWKAGGAYLPIDPSFPANRVHHILLEARPILVLRDDDIDAQRFQGTPTLSLTELYAKSLQLSGSNLLSEEMLRGGNEHIAIVLYTSGSTGVPKGVRLPHENILNRLQWQWATFPYTANEQVGVFKTALTFVDSVAELWGPLMCGLSIVVVPKAVTKDPHRLVSLLEKYKIRRLVLVPTLLRSLLMYLNMETPDPGQKLLHNLQIWVCSGEPLVVPLASSFFDYFDEGVHRLYNFYGSTEVMGDVTYFACESKKQLSMYDNVPIGVPVSNTVIYLLDADYRPVKNGEIGEIFASGLNLAAGYVNGRDPERFLENPLAVEKKYARLYRTGDYGSLKNGNIMYEGRTDSQVKIRGHRVDLSEVEKIVAELPLVEKAIVLCYRAGHVDQAILAFVKLRDDSPVVTEMQLEGRLKDKLADYMTPQVIILEHVPLLVNGKVDRQALLKTYEMANNDQGGSASVPDFDYSHVPEELKLTARDLFETVSTVIGRSRRATLSAHSNFYDLGGNSLNSIFTVTLLREKGYKIGISDFIAAKNLGEIIEKMASNHDAVQLEEETLNACPHLQMEAVLLQEAHHQPVSDIIVSSFHNKGDLEQWLKPGALPTDYSDLLDEMWSVLVERELSFVVYDRNTERIIGTALNYDARAGPVVEIKSDLATVFELIEFCEGPIRDNYLPKGLNQILRSGMMGTAEHLNPRENVACIHFMENEVLNVARNKNFAGIFTTNTSPLTQQLATVNQYKTLLNYQVNEFVSSDGSRPFRDAPDEQRAIVQWKEVTSK</sequence>
<dbReference type="FunFam" id="3.40.50.12780:FF:000038">
    <property type="entry name" value="Ebony protein"/>
    <property type="match status" value="1"/>
</dbReference>
<evidence type="ECO:0000256" key="2">
    <source>
        <dbReference type="ARBA" id="ARBA00022553"/>
    </source>
</evidence>
<dbReference type="InterPro" id="IPR000873">
    <property type="entry name" value="AMP-dep_synth/lig_dom"/>
</dbReference>
<evidence type="ECO:0000313" key="5">
    <source>
        <dbReference type="Proteomes" id="UP000009192"/>
    </source>
</evidence>
<accession>B4KCV3</accession>
<dbReference type="OMA" id="DICAVTI"/>
<dbReference type="Proteomes" id="UP000009192">
    <property type="component" value="Unassembled WGS sequence"/>
</dbReference>
<dbReference type="eggNOG" id="KOG1178">
    <property type="taxonomic scope" value="Eukaryota"/>
</dbReference>
<dbReference type="PhylomeDB" id="B4KCV3"/>
<dbReference type="PANTHER" id="PTHR44845:SF6">
    <property type="entry name" value="BETA-ALANINE-ACTIVATING ENZYME"/>
    <property type="match status" value="1"/>
</dbReference>
<dbReference type="InterPro" id="IPR042099">
    <property type="entry name" value="ANL_N_sf"/>
</dbReference>
<dbReference type="InParanoid" id="B4KCV3"/>
<proteinExistence type="predicted"/>
<dbReference type="FunFam" id="3.40.630.30:FF:000088">
    <property type="entry name" value="Ebony protein"/>
    <property type="match status" value="1"/>
</dbReference>
<evidence type="ECO:0000259" key="3">
    <source>
        <dbReference type="PROSITE" id="PS50075"/>
    </source>
</evidence>
<dbReference type="InterPro" id="IPR045851">
    <property type="entry name" value="AMP-bd_C_sf"/>
</dbReference>
<dbReference type="InterPro" id="IPR020845">
    <property type="entry name" value="AMP-binding_CS"/>
</dbReference>
<dbReference type="CDD" id="cd05930">
    <property type="entry name" value="A_NRPS"/>
    <property type="match status" value="1"/>
</dbReference>
<keyword evidence="5" id="KW-1185">Reference proteome</keyword>
<dbReference type="InterPro" id="IPR036736">
    <property type="entry name" value="ACP-like_sf"/>
</dbReference>
<dbReference type="PROSITE" id="PS50075">
    <property type="entry name" value="CARRIER"/>
    <property type="match status" value="1"/>
</dbReference>
<protein>
    <submittedName>
        <fullName evidence="4">Uncharacterized protein, isoform A</fullName>
    </submittedName>
</protein>
<dbReference type="Gene3D" id="3.40.630.30">
    <property type="match status" value="1"/>
</dbReference>
<dbReference type="FunFam" id="3.30.300.30:FF:000030">
    <property type="entry name" value="Mutant e4 ebony"/>
    <property type="match status" value="1"/>
</dbReference>
<dbReference type="HOGENOM" id="CLU_000022_2_12_1"/>
<dbReference type="PROSITE" id="PS00455">
    <property type="entry name" value="AMP_BINDING"/>
    <property type="match status" value="1"/>
</dbReference>
<dbReference type="EMBL" id="CH933806">
    <property type="protein sequence ID" value="EDW16975.1"/>
    <property type="molecule type" value="Genomic_DNA"/>
</dbReference>
<dbReference type="KEGG" id="dmo:Dmoj_GI10838"/>
<dbReference type="Pfam" id="PF00550">
    <property type="entry name" value="PP-binding"/>
    <property type="match status" value="1"/>
</dbReference>
<dbReference type="Gene3D" id="1.10.1200.10">
    <property type="entry name" value="ACP-like"/>
    <property type="match status" value="1"/>
</dbReference>
<evidence type="ECO:0000313" key="4">
    <source>
        <dbReference type="EMBL" id="EDW16975.1"/>
    </source>
</evidence>